<dbReference type="RefSeq" id="WP_153586225.1">
    <property type="nucleotide sequence ID" value="NZ_WJBU01000016.1"/>
</dbReference>
<proteinExistence type="predicted"/>
<reference evidence="1 2" key="1">
    <citation type="submission" date="2019-11" db="EMBL/GenBank/DDBJ databases">
        <title>Caenimonas koreensis gen. nov., sp. nov., isolated from activated sludge.</title>
        <authorList>
            <person name="Seung H.R."/>
        </authorList>
    </citation>
    <scope>NUCLEOTIDE SEQUENCE [LARGE SCALE GENOMIC DNA]</scope>
    <source>
        <strain evidence="1 2">EMB320</strain>
    </source>
</reference>
<name>A0A844B6V5_9BURK</name>
<gene>
    <name evidence="1" type="ORF">GHT07_16620</name>
</gene>
<sequence length="219" mass="24028">MSIKQFFRKLTGRGAASEDAGASRFQSSMYRSQPAGSSLSLASGERQLRRDLMRVVLRDVQVSAGLAPTWLALEILTTGAGNKPTGMHARIVLRTWVPRIMQHAVTLERMYVEKLTALDPHASDWFRGLSWRLNLPPGQPEEPLPAPAEWFMSRPLPPRTPPMRSVAAGDVIAGPVQVGSAPAAERSARLEALSQQLDANEQFNRRNGVLFAPTLPTPL</sequence>
<dbReference type="Proteomes" id="UP000487350">
    <property type="component" value="Unassembled WGS sequence"/>
</dbReference>
<dbReference type="AlphaFoldDB" id="A0A844B6V5"/>
<evidence type="ECO:0000313" key="1">
    <source>
        <dbReference type="EMBL" id="MRD48913.1"/>
    </source>
</evidence>
<accession>A0A844B6V5</accession>
<organism evidence="1 2">
    <name type="scientific">Caenimonas koreensis DSM 17982</name>
    <dbReference type="NCBI Taxonomy" id="1121255"/>
    <lineage>
        <taxon>Bacteria</taxon>
        <taxon>Pseudomonadati</taxon>
        <taxon>Pseudomonadota</taxon>
        <taxon>Betaproteobacteria</taxon>
        <taxon>Burkholderiales</taxon>
        <taxon>Comamonadaceae</taxon>
        <taxon>Caenimonas</taxon>
    </lineage>
</organism>
<evidence type="ECO:0000313" key="2">
    <source>
        <dbReference type="Proteomes" id="UP000487350"/>
    </source>
</evidence>
<protein>
    <submittedName>
        <fullName evidence="1">Uncharacterized protein</fullName>
    </submittedName>
</protein>
<comment type="caution">
    <text evidence="1">The sequence shown here is derived from an EMBL/GenBank/DDBJ whole genome shotgun (WGS) entry which is preliminary data.</text>
</comment>
<keyword evidence="2" id="KW-1185">Reference proteome</keyword>
<dbReference type="EMBL" id="WJBU01000016">
    <property type="protein sequence ID" value="MRD48913.1"/>
    <property type="molecule type" value="Genomic_DNA"/>
</dbReference>